<keyword evidence="1" id="KW-0812">Transmembrane</keyword>
<proteinExistence type="predicted"/>
<reference evidence="3 4" key="1">
    <citation type="submission" date="2019-07" db="EMBL/GenBank/DDBJ databases">
        <authorList>
            <person name="Huq M.A."/>
        </authorList>
    </citation>
    <scope>NUCLEOTIDE SEQUENCE [LARGE SCALE GENOMIC DNA]</scope>
    <source>
        <strain evidence="3 4">MAH-19</strain>
    </source>
</reference>
<protein>
    <submittedName>
        <fullName evidence="3">Uncharacterized protein</fullName>
    </submittedName>
</protein>
<keyword evidence="2" id="KW-0732">Signal</keyword>
<evidence type="ECO:0000256" key="1">
    <source>
        <dbReference type="SAM" id="Phobius"/>
    </source>
</evidence>
<comment type="caution">
    <text evidence="3">The sequence shown here is derived from an EMBL/GenBank/DDBJ whole genome shotgun (WGS) entry which is preliminary data.</text>
</comment>
<evidence type="ECO:0000313" key="4">
    <source>
        <dbReference type="Proteomes" id="UP000318733"/>
    </source>
</evidence>
<keyword evidence="1" id="KW-0472">Membrane</keyword>
<dbReference type="AlphaFoldDB" id="A0A556MF64"/>
<dbReference type="EMBL" id="VLPK01000004">
    <property type="protein sequence ID" value="TSJ38548.1"/>
    <property type="molecule type" value="Genomic_DNA"/>
</dbReference>
<evidence type="ECO:0000313" key="3">
    <source>
        <dbReference type="EMBL" id="TSJ38548.1"/>
    </source>
</evidence>
<dbReference type="Proteomes" id="UP000318733">
    <property type="component" value="Unassembled WGS sequence"/>
</dbReference>
<keyword evidence="4" id="KW-1185">Reference proteome</keyword>
<accession>A0A556MF64</accession>
<name>A0A556MF64_9SPHI</name>
<keyword evidence="1" id="KW-1133">Transmembrane helix</keyword>
<organism evidence="3 4">
    <name type="scientific">Mucilaginibacter corticis</name>
    <dbReference type="NCBI Taxonomy" id="2597670"/>
    <lineage>
        <taxon>Bacteria</taxon>
        <taxon>Pseudomonadati</taxon>
        <taxon>Bacteroidota</taxon>
        <taxon>Sphingobacteriia</taxon>
        <taxon>Sphingobacteriales</taxon>
        <taxon>Sphingobacteriaceae</taxon>
        <taxon>Mucilaginibacter</taxon>
    </lineage>
</organism>
<feature type="chain" id="PRO_5021717403" evidence="2">
    <location>
        <begin position="23"/>
        <end position="221"/>
    </location>
</feature>
<evidence type="ECO:0000256" key="2">
    <source>
        <dbReference type="SAM" id="SignalP"/>
    </source>
</evidence>
<feature type="transmembrane region" description="Helical" evidence="1">
    <location>
        <begin position="189"/>
        <end position="209"/>
    </location>
</feature>
<dbReference type="Gene3D" id="3.40.1000.10">
    <property type="entry name" value="Mog1/PsbP, alpha/beta/alpha sandwich"/>
    <property type="match status" value="1"/>
</dbReference>
<feature type="signal peptide" evidence="2">
    <location>
        <begin position="1"/>
        <end position="22"/>
    </location>
</feature>
<gene>
    <name evidence="3" type="ORF">FO440_18710</name>
</gene>
<dbReference type="RefSeq" id="WP_144249830.1">
    <property type="nucleotide sequence ID" value="NZ_VLPK01000004.1"/>
</dbReference>
<dbReference type="OrthoDB" id="791955at2"/>
<sequence length="221" mass="24370">MKKIFLISATLILAAVSGFSQALKPVAIDSKVTVSLPATYQKTDTLGQQIFSSNSPLGYVVVMRTPNAKNTAPLQKERDLDNVLKENVKSIQDESSNASAQFVRDTTIGKLKAKAFTLQTDNGQGDIQFRNIVLLYTNAASYVFEYVYPNARKDMIAGDYKAFVNSIKLSPELERHDQYISNAKGMSPVLMVGLIGGGVLVIVFGVLYVQRKRRLELVEND</sequence>